<organism evidence="2 3">
    <name type="scientific">Sphingobacterium detergens</name>
    <dbReference type="NCBI Taxonomy" id="1145106"/>
    <lineage>
        <taxon>Bacteria</taxon>
        <taxon>Pseudomonadati</taxon>
        <taxon>Bacteroidota</taxon>
        <taxon>Sphingobacteriia</taxon>
        <taxon>Sphingobacteriales</taxon>
        <taxon>Sphingobacteriaceae</taxon>
        <taxon>Sphingobacterium</taxon>
    </lineage>
</organism>
<keyword evidence="3" id="KW-1185">Reference proteome</keyword>
<proteinExistence type="predicted"/>
<evidence type="ECO:0000256" key="1">
    <source>
        <dbReference type="SAM" id="SignalP"/>
    </source>
</evidence>
<dbReference type="EMBL" id="RAPY01000007">
    <property type="protein sequence ID" value="RKE43280.1"/>
    <property type="molecule type" value="Genomic_DNA"/>
</dbReference>
<dbReference type="AlphaFoldDB" id="A0A420AFI7"/>
<protein>
    <submittedName>
        <fullName evidence="2">Uncharacterized protein DUF4252</fullName>
    </submittedName>
</protein>
<feature type="chain" id="PRO_5019503724" evidence="1">
    <location>
        <begin position="19"/>
        <end position="173"/>
    </location>
</feature>
<accession>A0A420AFI7</accession>
<reference evidence="2 3" key="1">
    <citation type="submission" date="2018-09" db="EMBL/GenBank/DDBJ databases">
        <title>Genomic Encyclopedia of Type Strains, Phase III (KMG-III): the genomes of soil and plant-associated and newly described type strains.</title>
        <authorList>
            <person name="Whitman W."/>
        </authorList>
    </citation>
    <scope>NUCLEOTIDE SEQUENCE [LARGE SCALE GENOMIC DNA]</scope>
    <source>
        <strain evidence="2 3">CECT 7938</strain>
    </source>
</reference>
<comment type="caution">
    <text evidence="2">The sequence shown here is derived from an EMBL/GenBank/DDBJ whole genome shotgun (WGS) entry which is preliminary data.</text>
</comment>
<dbReference type="Proteomes" id="UP000286246">
    <property type="component" value="Unassembled WGS sequence"/>
</dbReference>
<dbReference type="Pfam" id="PF14060">
    <property type="entry name" value="DUF4252"/>
    <property type="match status" value="1"/>
</dbReference>
<sequence>MKGLLIACLLLVASMANAQISKLDKLFEQYQGKKGVTTLKIGAPMFKLLGNLKIDDEDMETITPLLKNVKSLRMLIVEDGEDKDLTGIIRGAVSNLKYEELMSLNSEGQDIRFMVENMSANADILNNLLLTINGDGQNLFMILDGAIPLKDVTNLVNEGNNKVSKDKQNNNKK</sequence>
<evidence type="ECO:0000313" key="2">
    <source>
        <dbReference type="EMBL" id="RKE43280.1"/>
    </source>
</evidence>
<gene>
    <name evidence="2" type="ORF">DFQ12_5064</name>
</gene>
<keyword evidence="1" id="KW-0732">Signal</keyword>
<dbReference type="RefSeq" id="WP_120261681.1">
    <property type="nucleotide sequence ID" value="NZ_CP182813.1"/>
</dbReference>
<dbReference type="OrthoDB" id="705638at2"/>
<feature type="signal peptide" evidence="1">
    <location>
        <begin position="1"/>
        <end position="18"/>
    </location>
</feature>
<evidence type="ECO:0000313" key="3">
    <source>
        <dbReference type="Proteomes" id="UP000286246"/>
    </source>
</evidence>
<dbReference type="InterPro" id="IPR025348">
    <property type="entry name" value="DUF4252"/>
</dbReference>
<name>A0A420AFI7_SPHD1</name>